<dbReference type="GO" id="GO:0005549">
    <property type="term" value="F:odorant binding"/>
    <property type="evidence" value="ECO:0007669"/>
    <property type="project" value="InterPro"/>
</dbReference>
<accession>A0A385H609</accession>
<evidence type="ECO:0000256" key="10">
    <source>
        <dbReference type="RuleBase" id="RU351113"/>
    </source>
</evidence>
<evidence type="ECO:0000313" key="11">
    <source>
        <dbReference type="EMBL" id="AXX83060.1"/>
    </source>
</evidence>
<evidence type="ECO:0000256" key="7">
    <source>
        <dbReference type="ARBA" id="ARBA00023136"/>
    </source>
</evidence>
<evidence type="ECO:0000256" key="6">
    <source>
        <dbReference type="ARBA" id="ARBA00022989"/>
    </source>
</evidence>
<dbReference type="GO" id="GO:0004984">
    <property type="term" value="F:olfactory receptor activity"/>
    <property type="evidence" value="ECO:0007669"/>
    <property type="project" value="InterPro"/>
</dbReference>
<dbReference type="InterPro" id="IPR004117">
    <property type="entry name" value="7tm6_olfct_rcpt"/>
</dbReference>
<keyword evidence="8 10" id="KW-0675">Receptor</keyword>
<keyword evidence="9 10" id="KW-0807">Transducer</keyword>
<dbReference type="EMBL" id="MG204694">
    <property type="protein sequence ID" value="AXX83060.1"/>
    <property type="molecule type" value="mRNA"/>
</dbReference>
<evidence type="ECO:0000256" key="9">
    <source>
        <dbReference type="ARBA" id="ARBA00023224"/>
    </source>
</evidence>
<keyword evidence="4 10" id="KW-0812">Transmembrane</keyword>
<feature type="transmembrane region" description="Helical" evidence="10">
    <location>
        <begin position="81"/>
        <end position="101"/>
    </location>
</feature>
<comment type="caution">
    <text evidence="10">Lacks conserved residue(s) required for the propagation of feature annotation.</text>
</comment>
<dbReference type="PANTHER" id="PTHR21137">
    <property type="entry name" value="ODORANT RECEPTOR"/>
    <property type="match status" value="1"/>
</dbReference>
<comment type="subcellular location">
    <subcellularLocation>
        <location evidence="1 10">Cell membrane</location>
        <topology evidence="1 10">Multi-pass membrane protein</topology>
    </subcellularLocation>
</comment>
<evidence type="ECO:0000256" key="3">
    <source>
        <dbReference type="ARBA" id="ARBA00022606"/>
    </source>
</evidence>
<dbReference type="GO" id="GO:0005886">
    <property type="term" value="C:plasma membrane"/>
    <property type="evidence" value="ECO:0007669"/>
    <property type="project" value="UniProtKB-SubCell"/>
</dbReference>
<feature type="transmembrane region" description="Helical" evidence="10">
    <location>
        <begin position="200"/>
        <end position="228"/>
    </location>
</feature>
<dbReference type="AlphaFoldDB" id="A0A385H609"/>
<dbReference type="PANTHER" id="PTHR21137:SF35">
    <property type="entry name" value="ODORANT RECEPTOR 19A-RELATED"/>
    <property type="match status" value="1"/>
</dbReference>
<reference evidence="11" key="1">
    <citation type="submission" date="2017-10" db="EMBL/GenBank/DDBJ databases">
        <authorList>
            <person name="Banno H."/>
            <person name="Chua N.-H."/>
        </authorList>
    </citation>
    <scope>NUCLEOTIDE SEQUENCE</scope>
</reference>
<feature type="transmembrane region" description="Helical" evidence="10">
    <location>
        <begin position="308"/>
        <end position="329"/>
    </location>
</feature>
<keyword evidence="7 10" id="KW-0472">Membrane</keyword>
<proteinExistence type="evidence at transcript level"/>
<evidence type="ECO:0000256" key="1">
    <source>
        <dbReference type="ARBA" id="ARBA00004651"/>
    </source>
</evidence>
<dbReference type="Pfam" id="PF02949">
    <property type="entry name" value="7tm_6"/>
    <property type="match status" value="1"/>
</dbReference>
<name>A0A385H609_9HEMI</name>
<evidence type="ECO:0000256" key="2">
    <source>
        <dbReference type="ARBA" id="ARBA00022475"/>
    </source>
</evidence>
<keyword evidence="5 10" id="KW-0552">Olfaction</keyword>
<gene>
    <name evidence="11" type="primary">OR59</name>
</gene>
<evidence type="ECO:0000256" key="8">
    <source>
        <dbReference type="ARBA" id="ARBA00023170"/>
    </source>
</evidence>
<keyword evidence="3 10" id="KW-0716">Sensory transduction</keyword>
<dbReference type="GO" id="GO:0007165">
    <property type="term" value="P:signal transduction"/>
    <property type="evidence" value="ECO:0007669"/>
    <property type="project" value="UniProtKB-KW"/>
</dbReference>
<keyword evidence="2" id="KW-1003">Cell membrane</keyword>
<keyword evidence="6 10" id="KW-1133">Transmembrane helix</keyword>
<evidence type="ECO:0000256" key="5">
    <source>
        <dbReference type="ARBA" id="ARBA00022725"/>
    </source>
</evidence>
<feature type="transmembrane region" description="Helical" evidence="10">
    <location>
        <begin position="142"/>
        <end position="164"/>
    </location>
</feature>
<protein>
    <recommendedName>
        <fullName evidence="10">Odorant receptor</fullName>
    </recommendedName>
</protein>
<feature type="transmembrane region" description="Helical" evidence="10">
    <location>
        <begin position="341"/>
        <end position="361"/>
    </location>
</feature>
<comment type="similarity">
    <text evidence="10">Belongs to the insect chemoreceptor superfamily. Heteromeric odorant receptor channel (TC 1.A.69) family.</text>
</comment>
<organism evidence="11">
    <name type="scientific">Yemma signatus</name>
    <dbReference type="NCBI Taxonomy" id="300820"/>
    <lineage>
        <taxon>Eukaryota</taxon>
        <taxon>Metazoa</taxon>
        <taxon>Ecdysozoa</taxon>
        <taxon>Arthropoda</taxon>
        <taxon>Hexapoda</taxon>
        <taxon>Insecta</taxon>
        <taxon>Pterygota</taxon>
        <taxon>Neoptera</taxon>
        <taxon>Paraneoptera</taxon>
        <taxon>Hemiptera</taxon>
        <taxon>Heteroptera</taxon>
        <taxon>Panheteroptera</taxon>
        <taxon>Pentatomomorpha</taxon>
        <taxon>Lygaeoidea</taxon>
        <taxon>Berytidae</taxon>
        <taxon>Yemma</taxon>
    </lineage>
</organism>
<evidence type="ECO:0000256" key="4">
    <source>
        <dbReference type="ARBA" id="ARBA00022692"/>
    </source>
</evidence>
<feature type="transmembrane region" description="Helical" evidence="10">
    <location>
        <begin position="46"/>
        <end position="69"/>
    </location>
</feature>
<sequence>MGIFEFYMARVKRYYEPNMNTLSVFKRDYFNLPILTSLYLNVHPKYLALSVIQLACLVYHAILILNSSVSLLNINFTLASFEFQIVLIILFPIIIIFTFNVNRTELNILHSEMVHKIFEYEEADSEYIGQLYREVGKENKKLLMVPILGGLNGGFVLIICPFLDSGYGTFAYNGTELSSKSWDLPVPLVEYPISLDNNPLLFYLAIFGEGMAAYFVVSTLAAAGYLFINLSQVTCLNLKYLAYNVERLERRAVTMREKELGKWNLGMRGTKQQLYKDADFIRCYKRCLRKSIQHHQLIIRWKNYFQSFGSFSLGVAYFTGTLVIAFSLLSIKTGTNLPGTFLSSITFCVAEVGFIGLLSMLGQRITDLSEELRLSLYNTKWYYAPKSLNLDLLIFQEGMQDPIKLTAFGITPANNDTFSNVMNSAYSYYNVLMAF</sequence>